<dbReference type="Gene3D" id="3.60.21.10">
    <property type="match status" value="1"/>
</dbReference>
<name>G0UXI4_TRYCI</name>
<dbReference type="InterPro" id="IPR029052">
    <property type="entry name" value="Metallo-depent_PP-like"/>
</dbReference>
<protein>
    <submittedName>
        <fullName evidence="2">Uncharacterized protein</fullName>
    </submittedName>
</protein>
<gene>
    <name evidence="2" type="ORF">TCIL3000_10_8770</name>
</gene>
<dbReference type="AlphaFoldDB" id="G0UXI4"/>
<accession>G0UXI4</accession>
<organism evidence="2">
    <name type="scientific">Trypanosoma congolense (strain IL3000)</name>
    <dbReference type="NCBI Taxonomy" id="1068625"/>
    <lineage>
        <taxon>Eukaryota</taxon>
        <taxon>Discoba</taxon>
        <taxon>Euglenozoa</taxon>
        <taxon>Kinetoplastea</taxon>
        <taxon>Metakinetoplastina</taxon>
        <taxon>Trypanosomatida</taxon>
        <taxon>Trypanosomatidae</taxon>
        <taxon>Trypanosoma</taxon>
        <taxon>Nannomonas</taxon>
    </lineage>
</organism>
<dbReference type="PANTHER" id="PTHR42254:SF1">
    <property type="entry name" value="CALCINEURIN-LIKE PHOSPHOESTERASE DOMAIN-CONTAINING PROTEIN"/>
    <property type="match status" value="1"/>
</dbReference>
<keyword evidence="1" id="KW-0812">Transmembrane</keyword>
<dbReference type="EMBL" id="HE575323">
    <property type="protein sequence ID" value="CCC94101.1"/>
    <property type="molecule type" value="Genomic_DNA"/>
</dbReference>
<feature type="transmembrane region" description="Helical" evidence="1">
    <location>
        <begin position="44"/>
        <end position="65"/>
    </location>
</feature>
<keyword evidence="1" id="KW-1133">Transmembrane helix</keyword>
<proteinExistence type="predicted"/>
<dbReference type="SUPFAM" id="SSF56300">
    <property type="entry name" value="Metallo-dependent phosphatases"/>
    <property type="match status" value="1"/>
</dbReference>
<sequence>MGPTLVERRCPSREHDCLVVCVKNLSCFSFFSIAPLLLPTSCCYFLLDTVSNVFCTLFSFFFLFFSFHQARRRVGGGRACRMLRLSRAHLRIAFVTDVEGDLTYFARYVDWSKVVSWKDGRLTFRDSASHFIYGGDAFDRGCDISFSKALMAFQDEYPSRVHLMLGNRDINKMVFGSPVVEALQHTHLLPSLAQKIIFPGVLMCPDGREKGVSYEDFLRERNMPLVTTKATLIQWMLTHKMGSAHTFEHRRKELCQLGYGEQGDEGVADSFIGSAQPGGVYYEYLKRGKIATIIDGILFVHGAVVDENVGVVPRSEDTSESGALSEDSASNFVLQRQSAEEWVSALNGFKEVQFQQWSAGGKGAALRQYALPFEYSPHSVVVHSLTAPGWPRYLGLGGVEFLNRSGISVVCGGHQPTGDSPSVVQQPGLLSISADNSYCGGDGTRGSSVVEILFDDDGAVGISGRRVDGATYSFMAPDGVVGRHLGDGWWVKLKVSDDLYEVQQTCNSYRDKQVRFLSRREVDACLASSSGTVVGGEPPERWTREQLMPIPSAIKTRRVQTHRIA</sequence>
<evidence type="ECO:0000313" key="2">
    <source>
        <dbReference type="EMBL" id="CCC94101.1"/>
    </source>
</evidence>
<reference evidence="2" key="1">
    <citation type="journal article" date="2012" name="Proc. Natl. Acad. Sci. U.S.A.">
        <title>Antigenic diversity is generated by distinct evolutionary mechanisms in African trypanosome species.</title>
        <authorList>
            <person name="Jackson A.P."/>
            <person name="Berry A."/>
            <person name="Aslett M."/>
            <person name="Allison H.C."/>
            <person name="Burton P."/>
            <person name="Vavrova-Anderson J."/>
            <person name="Brown R."/>
            <person name="Browne H."/>
            <person name="Corton N."/>
            <person name="Hauser H."/>
            <person name="Gamble J."/>
            <person name="Gilderthorp R."/>
            <person name="Marcello L."/>
            <person name="McQuillan J."/>
            <person name="Otto T.D."/>
            <person name="Quail M.A."/>
            <person name="Sanders M.J."/>
            <person name="van Tonder A."/>
            <person name="Ginger M.L."/>
            <person name="Field M.C."/>
            <person name="Barry J.D."/>
            <person name="Hertz-Fowler C."/>
            <person name="Berriman M."/>
        </authorList>
    </citation>
    <scope>NUCLEOTIDE SEQUENCE</scope>
    <source>
        <strain evidence="2">IL3000</strain>
    </source>
</reference>
<keyword evidence="1" id="KW-0472">Membrane</keyword>
<dbReference type="VEuPathDB" id="TriTrypDB:TcIL3000_10_8770"/>
<dbReference type="PANTHER" id="PTHR42254">
    <property type="entry name" value="METALLOPHOS DOMAIN-CONTAINING PROTEIN"/>
    <property type="match status" value="1"/>
</dbReference>
<evidence type="ECO:0000256" key="1">
    <source>
        <dbReference type="SAM" id="Phobius"/>
    </source>
</evidence>